<evidence type="ECO:0000256" key="2">
    <source>
        <dbReference type="ARBA" id="ARBA00022857"/>
    </source>
</evidence>
<gene>
    <name evidence="4" type="primary">AYR1</name>
    <name evidence="4" type="ORF">KQ657_005089</name>
</gene>
<evidence type="ECO:0000256" key="1">
    <source>
        <dbReference type="ARBA" id="ARBA00006484"/>
    </source>
</evidence>
<name>A0A9P8AIP1_9ASCO</name>
<dbReference type="Gene3D" id="3.40.50.720">
    <property type="entry name" value="NAD(P)-binding Rossmann-like Domain"/>
    <property type="match status" value="1"/>
</dbReference>
<evidence type="ECO:0000313" key="4">
    <source>
        <dbReference type="EMBL" id="KAG7193890.1"/>
    </source>
</evidence>
<dbReference type="GeneID" id="66118463"/>
<proteinExistence type="inferred from homology"/>
<comment type="caution">
    <text evidence="4">The sequence shown here is derived from an EMBL/GenBank/DDBJ whole genome shotgun (WGS) entry which is preliminary data.</text>
</comment>
<dbReference type="PROSITE" id="PS00061">
    <property type="entry name" value="ADH_SHORT"/>
    <property type="match status" value="1"/>
</dbReference>
<sequence length="292" mass="32558">MSDRKKIVLVTGASSGIGHATAIEFAQKGFKVYAGARRLEPMEDLKQYGVIPIQLDVTSNESVLKLKEIIKHDNGGYLDVLYNNAGQSCTVPALDIPDDWAQRCYEVNVFAPMRLVRELGPYVINAQGCIGFTGSVSGVVPFPLSSVYSSSKAAIHAYAAGLRIEMKPFNVKILNFVTGGVKTHIADTRSIPKGSIYDIPEMELPLKNRQEMAKKNNPISAEAYAKQVVNDFINAKSVDGSLNYYRGAKSYLLGWLLFWCPRFIVEKILISKFKLVPVYDFFQHKYSKEKME</sequence>
<dbReference type="GO" id="GO:0004806">
    <property type="term" value="F:triacylglycerol lipase activity"/>
    <property type="evidence" value="ECO:0007669"/>
    <property type="project" value="TreeGrafter"/>
</dbReference>
<evidence type="ECO:0000313" key="5">
    <source>
        <dbReference type="Proteomes" id="UP000790833"/>
    </source>
</evidence>
<dbReference type="RefSeq" id="XP_043049437.1">
    <property type="nucleotide sequence ID" value="XM_043195732.1"/>
</dbReference>
<organism evidence="4 5">
    <name type="scientific">Scheffersomyces spartinae</name>
    <dbReference type="NCBI Taxonomy" id="45513"/>
    <lineage>
        <taxon>Eukaryota</taxon>
        <taxon>Fungi</taxon>
        <taxon>Dikarya</taxon>
        <taxon>Ascomycota</taxon>
        <taxon>Saccharomycotina</taxon>
        <taxon>Pichiomycetes</taxon>
        <taxon>Debaryomycetaceae</taxon>
        <taxon>Scheffersomyces</taxon>
    </lineage>
</organism>
<dbReference type="InterPro" id="IPR002347">
    <property type="entry name" value="SDR_fam"/>
</dbReference>
<reference evidence="4" key="1">
    <citation type="submission" date="2021-03" db="EMBL/GenBank/DDBJ databases">
        <authorList>
            <person name="Palmer J.M."/>
        </authorList>
    </citation>
    <scope>NUCLEOTIDE SEQUENCE</scope>
    <source>
        <strain evidence="4">ARV_011</strain>
    </source>
</reference>
<dbReference type="Pfam" id="PF00106">
    <property type="entry name" value="adh_short"/>
    <property type="match status" value="1"/>
</dbReference>
<dbReference type="FunFam" id="3.40.50.720:FF:000261">
    <property type="entry name" value="NADPH-dependent 1-acyldihydroxyacetone phosphate reductase"/>
    <property type="match status" value="1"/>
</dbReference>
<dbReference type="GO" id="GO:0000140">
    <property type="term" value="F:acylglycerone-phosphate reductase (NADP+) activity"/>
    <property type="evidence" value="ECO:0007669"/>
    <property type="project" value="TreeGrafter"/>
</dbReference>
<comment type="similarity">
    <text evidence="1">Belongs to the short-chain dehydrogenases/reductases (SDR) family.</text>
</comment>
<dbReference type="Proteomes" id="UP000790833">
    <property type="component" value="Unassembled WGS sequence"/>
</dbReference>
<dbReference type="GO" id="GO:0019433">
    <property type="term" value="P:triglyceride catabolic process"/>
    <property type="evidence" value="ECO:0007669"/>
    <property type="project" value="TreeGrafter"/>
</dbReference>
<keyword evidence="2" id="KW-0521">NADP</keyword>
<dbReference type="GO" id="GO:0005811">
    <property type="term" value="C:lipid droplet"/>
    <property type="evidence" value="ECO:0007669"/>
    <property type="project" value="TreeGrafter"/>
</dbReference>
<dbReference type="GO" id="GO:0005783">
    <property type="term" value="C:endoplasmic reticulum"/>
    <property type="evidence" value="ECO:0007669"/>
    <property type="project" value="TreeGrafter"/>
</dbReference>
<dbReference type="CDD" id="cd05374">
    <property type="entry name" value="17beta-HSD-like_SDR_c"/>
    <property type="match status" value="1"/>
</dbReference>
<dbReference type="OrthoDB" id="2102561at2759"/>
<dbReference type="SUPFAM" id="SSF51735">
    <property type="entry name" value="NAD(P)-binding Rossmann-fold domains"/>
    <property type="match status" value="1"/>
</dbReference>
<keyword evidence="3" id="KW-0560">Oxidoreductase</keyword>
<protein>
    <submittedName>
        <fullName evidence="4">NADPH-dependent 1-acyl dihydroxyacetone phosphate reductase</fullName>
    </submittedName>
</protein>
<accession>A0A9P8AIP1</accession>
<dbReference type="PANTHER" id="PTHR44169">
    <property type="entry name" value="NADPH-DEPENDENT 1-ACYLDIHYDROXYACETONE PHOSPHATE REDUCTASE"/>
    <property type="match status" value="1"/>
</dbReference>
<dbReference type="PANTHER" id="PTHR44169:SF6">
    <property type="entry name" value="NADPH-DEPENDENT 1-ACYLDIHYDROXYACETONE PHOSPHATE REDUCTASE"/>
    <property type="match status" value="1"/>
</dbReference>
<keyword evidence="5" id="KW-1185">Reference proteome</keyword>
<dbReference type="AlphaFoldDB" id="A0A9P8AIP1"/>
<dbReference type="GO" id="GO:0006654">
    <property type="term" value="P:phosphatidic acid biosynthetic process"/>
    <property type="evidence" value="ECO:0007669"/>
    <property type="project" value="TreeGrafter"/>
</dbReference>
<dbReference type="EMBL" id="JAHMUF010000009">
    <property type="protein sequence ID" value="KAG7193890.1"/>
    <property type="molecule type" value="Genomic_DNA"/>
</dbReference>
<dbReference type="InterPro" id="IPR036291">
    <property type="entry name" value="NAD(P)-bd_dom_sf"/>
</dbReference>
<dbReference type="InterPro" id="IPR020904">
    <property type="entry name" value="Sc_DH/Rdtase_CS"/>
</dbReference>
<evidence type="ECO:0000256" key="3">
    <source>
        <dbReference type="ARBA" id="ARBA00023002"/>
    </source>
</evidence>
<dbReference type="PRINTS" id="PR00081">
    <property type="entry name" value="GDHRDH"/>
</dbReference>